<dbReference type="Pfam" id="PF18758">
    <property type="entry name" value="KDZ"/>
    <property type="match status" value="2"/>
</dbReference>
<accession>A0A9P5P1C8</accession>
<keyword evidence="1" id="KW-0175">Coiled coil</keyword>
<reference evidence="3" key="1">
    <citation type="submission" date="2020-11" db="EMBL/GenBank/DDBJ databases">
        <authorList>
            <consortium name="DOE Joint Genome Institute"/>
            <person name="Ahrendt S."/>
            <person name="Riley R."/>
            <person name="Andreopoulos W."/>
            <person name="Labutti K."/>
            <person name="Pangilinan J."/>
            <person name="Ruiz-Duenas F.J."/>
            <person name="Barrasa J.M."/>
            <person name="Sanchez-Garcia M."/>
            <person name="Camarero S."/>
            <person name="Miyauchi S."/>
            <person name="Serrano A."/>
            <person name="Linde D."/>
            <person name="Babiker R."/>
            <person name="Drula E."/>
            <person name="Ayuso-Fernandez I."/>
            <person name="Pacheco R."/>
            <person name="Padilla G."/>
            <person name="Ferreira P."/>
            <person name="Barriuso J."/>
            <person name="Kellner H."/>
            <person name="Castanera R."/>
            <person name="Alfaro M."/>
            <person name="Ramirez L."/>
            <person name="Pisabarro A.G."/>
            <person name="Kuo A."/>
            <person name="Tritt A."/>
            <person name="Lipzen A."/>
            <person name="He G."/>
            <person name="Yan M."/>
            <person name="Ng V."/>
            <person name="Cullen D."/>
            <person name="Martin F."/>
            <person name="Rosso M.-N."/>
            <person name="Henrissat B."/>
            <person name="Hibbett D."/>
            <person name="Martinez A.T."/>
            <person name="Grigoriev I.V."/>
        </authorList>
    </citation>
    <scope>NUCLEOTIDE SEQUENCE</scope>
    <source>
        <strain evidence="3">AH 40177</strain>
    </source>
</reference>
<dbReference type="AlphaFoldDB" id="A0A9P5P1C8"/>
<feature type="coiled-coil region" evidence="1">
    <location>
        <begin position="677"/>
        <end position="704"/>
    </location>
</feature>
<dbReference type="OrthoDB" id="2505969at2759"/>
<feature type="region of interest" description="Disordered" evidence="2">
    <location>
        <begin position="954"/>
        <end position="1012"/>
    </location>
</feature>
<feature type="compositionally biased region" description="Pro residues" evidence="2">
    <location>
        <begin position="978"/>
        <end position="989"/>
    </location>
</feature>
<dbReference type="EMBL" id="JADNRY010000896">
    <property type="protein sequence ID" value="KAF9024787.1"/>
    <property type="molecule type" value="Genomic_DNA"/>
</dbReference>
<sequence>MGRSRCNGAVRSYVGHGRFGGLMTSSILGPKALAAKRDAIQQRFARAAQGLGPESLHLLRDLSGDNSGTQDELLTGTSGDFGFEAMGMGNTGDSDEEDGGQGQGQGVQQALDIQFDMAAWVANQNFHRYRTGKHRKAKDGRTWANRIRRLNASWEPLIPALTEAYIEWKYNNADLPQIITYSDPNVTPAVDGYDFDIDIIDIHNLARVAVIPRESTMEGAVALVKAGFLGATPHTPSLAISLRTLEFLYTIRLFRPSFSVEAFTKVVCSLLSIPYRRGYRTAISDAFDIYIILKRNVDRHVAHELGRDTDNYRVLHSCPPCNYKLKDEQPMEFSWMFVVDGNNSLKRMVTTGGRQTADARVFGDSDYFLSEEFVNQYADEVPSRSDKPERPINDADSGSEDEDIGAGTNKGDPTDGQDVESELRRCTNNWKAADTESAKKQHGMASTSAEFLQVLAAMGSFCGSLISFVVANCRHSFLLQSPTNVSVYSAKYPLSIVAKALQVFDDEQFIVGYDIGCSFSETVAKTSLNEPFQAKRCRFCVNAFHGYSHNAFCQQFFHPTHIKGMGLEDLETLERIFALSNQLASVTRYMSPYCRRVFIDLYFQQWDRDKYANVATMLYNNYRQALTVLEKDAVKLAHDLSQLNLTEDELEDLWGEQRRCFEELGKESIEDVNGVEYVELLQKLRELEASLERLRSSFNIQDRESFELLPPGASYNTNLSQTRKAETRRRYLMEQHSKVLWEVMQKEVAMDITRRWDPLTPEYKAALQYTNEQKYRQALENLHLLVVKRLFEMHKLNLSGTGYKMRTHIASGLQRRAKAIRKAVKEYNKYALAMDPPRDTLDWTKVTHFSFINQFDILRETRHNVLEERWAQPLYRELMNRLHKVARAREEIVRCNIEIRRLHTSILDEEHQFEATLMRVKGTMKYGPVLSYISSRRQVNKLLLARIQATYELPGFTGTPSPGESVDPTNMASDAPTVQPPPSPAPAQRPPQFSEDQSDEEGPVEDDDEFVDTMERVVDFVVNLSL</sequence>
<comment type="caution">
    <text evidence="3">The sequence shown here is derived from an EMBL/GenBank/DDBJ whole genome shotgun (WGS) entry which is preliminary data.</text>
</comment>
<evidence type="ECO:0000313" key="4">
    <source>
        <dbReference type="Proteomes" id="UP000772434"/>
    </source>
</evidence>
<keyword evidence="4" id="KW-1185">Reference proteome</keyword>
<feature type="compositionally biased region" description="Acidic residues" evidence="2">
    <location>
        <begin position="996"/>
        <end position="1012"/>
    </location>
</feature>
<evidence type="ECO:0008006" key="5">
    <source>
        <dbReference type="Google" id="ProtNLM"/>
    </source>
</evidence>
<name>A0A9P5P1C8_9AGAR</name>
<feature type="compositionally biased region" description="Polar residues" evidence="2">
    <location>
        <begin position="958"/>
        <end position="972"/>
    </location>
</feature>
<evidence type="ECO:0000256" key="1">
    <source>
        <dbReference type="SAM" id="Coils"/>
    </source>
</evidence>
<dbReference type="PANTHER" id="PTHR33096:SF1">
    <property type="entry name" value="CXC1-LIKE CYSTEINE CLUSTER ASSOCIATED WITH KDZ TRANSPOSASES DOMAIN-CONTAINING PROTEIN"/>
    <property type="match status" value="1"/>
</dbReference>
<feature type="region of interest" description="Disordered" evidence="2">
    <location>
        <begin position="379"/>
        <end position="422"/>
    </location>
</feature>
<evidence type="ECO:0000313" key="3">
    <source>
        <dbReference type="EMBL" id="KAF9024787.1"/>
    </source>
</evidence>
<proteinExistence type="predicted"/>
<feature type="compositionally biased region" description="Basic and acidic residues" evidence="2">
    <location>
        <begin position="381"/>
        <end position="393"/>
    </location>
</feature>
<dbReference type="InterPro" id="IPR040521">
    <property type="entry name" value="KDZ"/>
</dbReference>
<protein>
    <recommendedName>
        <fullName evidence="5">CxC1-like cysteine cluster associated with KDZ transposases domain-containing protein</fullName>
    </recommendedName>
</protein>
<feature type="region of interest" description="Disordered" evidence="2">
    <location>
        <begin position="84"/>
        <end position="107"/>
    </location>
</feature>
<evidence type="ECO:0000256" key="2">
    <source>
        <dbReference type="SAM" id="MobiDB-lite"/>
    </source>
</evidence>
<dbReference type="Proteomes" id="UP000772434">
    <property type="component" value="Unassembled WGS sequence"/>
</dbReference>
<organism evidence="3 4">
    <name type="scientific">Rhodocollybia butyracea</name>
    <dbReference type="NCBI Taxonomy" id="206335"/>
    <lineage>
        <taxon>Eukaryota</taxon>
        <taxon>Fungi</taxon>
        <taxon>Dikarya</taxon>
        <taxon>Basidiomycota</taxon>
        <taxon>Agaricomycotina</taxon>
        <taxon>Agaricomycetes</taxon>
        <taxon>Agaricomycetidae</taxon>
        <taxon>Agaricales</taxon>
        <taxon>Marasmiineae</taxon>
        <taxon>Omphalotaceae</taxon>
        <taxon>Rhodocollybia</taxon>
    </lineage>
</organism>
<gene>
    <name evidence="3" type="ORF">BDP27DRAFT_1438084</name>
</gene>
<dbReference type="PANTHER" id="PTHR33096">
    <property type="entry name" value="CXC2 DOMAIN-CONTAINING PROTEIN"/>
    <property type="match status" value="1"/>
</dbReference>